<evidence type="ECO:0000256" key="4">
    <source>
        <dbReference type="ARBA" id="ARBA00022491"/>
    </source>
</evidence>
<dbReference type="Proteomes" id="UP000011976">
    <property type="component" value="Unassembled WGS sequence"/>
</dbReference>
<dbReference type="InterPro" id="IPR016135">
    <property type="entry name" value="UBQ-conjugating_enzyme/RWD"/>
</dbReference>
<evidence type="ECO:0000313" key="9">
    <source>
        <dbReference type="Proteomes" id="UP000011976"/>
    </source>
</evidence>
<gene>
    <name evidence="8" type="ORF">PANT_6c00080</name>
</gene>
<evidence type="ECO:0000256" key="6">
    <source>
        <dbReference type="ARBA" id="ARBA00023016"/>
    </source>
</evidence>
<dbReference type="SUPFAM" id="SSF54211">
    <property type="entry name" value="Ribosomal protein S5 domain 2-like"/>
    <property type="match status" value="1"/>
</dbReference>
<dbReference type="InterPro" id="IPR006575">
    <property type="entry name" value="RWD_dom"/>
</dbReference>
<dbReference type="PANTHER" id="PTHR16301">
    <property type="entry name" value="IMPACT-RELATED"/>
    <property type="match status" value="1"/>
</dbReference>
<comment type="similarity">
    <text evidence="2">Belongs to the IMPACT family.</text>
</comment>
<evidence type="ECO:0000256" key="5">
    <source>
        <dbReference type="ARBA" id="ARBA00022845"/>
    </source>
</evidence>
<proteinExistence type="inferred from homology"/>
<evidence type="ECO:0000259" key="7">
    <source>
        <dbReference type="PROSITE" id="PS50908"/>
    </source>
</evidence>
<keyword evidence="4" id="KW-0678">Repressor</keyword>
<sequence>MMDGGASASALSALIARIEAYAADPSSLSVPGSTTRHALWLADEAQRIEAATQLAEELVALQSIYTDDAIFVLKISSLGAEARPNADDADGHEDAADPNTWLPGAKLTLSISADVEAQTTDGEPIPIRLAVTLPPFYPHSARPPQLQLLSRYVGGFSVDARLFGEILRAFYHQTGESTEPVDAEEAASAKWIGGSMDRGVDWASGQVVLFEGIEWVKEKVSDWWSDKETERIKSAPSPSSQLPTTTASDLQVTMFADAPMQGQPAPFEGHIFRTESIVERKSEFIGHAACITSPDQVASVLSRIVSDKRVARATHPVINAWVCRGADGVVHHDCDDDGETAAGGRLAHLLSILELENVLIVVTRWYGGVHLGPDRFKLINRAARDALDLAGLVGKNTDDTAKTKGMGKRNA</sequence>
<evidence type="ECO:0000256" key="1">
    <source>
        <dbReference type="ARBA" id="ARBA00004496"/>
    </source>
</evidence>
<dbReference type="Gene3D" id="3.10.110.10">
    <property type="entry name" value="Ubiquitin Conjugating Enzyme"/>
    <property type="match status" value="1"/>
</dbReference>
<dbReference type="EMBL" id="DF196772">
    <property type="protein sequence ID" value="GAC72133.1"/>
    <property type="molecule type" value="Genomic_DNA"/>
</dbReference>
<dbReference type="Pfam" id="PF01205">
    <property type="entry name" value="Impact_N"/>
    <property type="match status" value="1"/>
</dbReference>
<evidence type="ECO:0000256" key="2">
    <source>
        <dbReference type="ARBA" id="ARBA00007665"/>
    </source>
</evidence>
<dbReference type="Pfam" id="PF05773">
    <property type="entry name" value="RWD"/>
    <property type="match status" value="1"/>
</dbReference>
<evidence type="ECO:0000313" key="8">
    <source>
        <dbReference type="EMBL" id="GAC72133.1"/>
    </source>
</evidence>
<dbReference type="Gene3D" id="3.30.230.30">
    <property type="entry name" value="Impact, N-terminal domain"/>
    <property type="match status" value="1"/>
</dbReference>
<dbReference type="InterPro" id="IPR036956">
    <property type="entry name" value="Impact_N_sf"/>
</dbReference>
<accession>M9MB32</accession>
<dbReference type="AlphaFoldDB" id="M9MB32"/>
<dbReference type="GO" id="GO:0005737">
    <property type="term" value="C:cytoplasm"/>
    <property type="evidence" value="ECO:0007669"/>
    <property type="project" value="UniProtKB-SubCell"/>
</dbReference>
<dbReference type="GO" id="GO:0140469">
    <property type="term" value="P:GCN2-mediated signaling"/>
    <property type="evidence" value="ECO:0007669"/>
    <property type="project" value="TreeGrafter"/>
</dbReference>
<reference evidence="9" key="1">
    <citation type="journal article" date="2013" name="Genome Announc.">
        <title>Genome sequence of the basidiomycetous yeast Pseudozyma antarctica T-34, a producer of the glycolipid biosurfactants mannosylerythritol lipids.</title>
        <authorList>
            <person name="Morita T."/>
            <person name="Koike H."/>
            <person name="Koyama Y."/>
            <person name="Hagiwara H."/>
            <person name="Ito E."/>
            <person name="Fukuoka T."/>
            <person name="Imura T."/>
            <person name="Machida M."/>
            <person name="Kitamoto D."/>
        </authorList>
    </citation>
    <scope>NUCLEOTIDE SEQUENCE [LARGE SCALE GENOMIC DNA]</scope>
    <source>
        <strain evidence="9">T-34</strain>
    </source>
</reference>
<dbReference type="PANTHER" id="PTHR16301:SF24">
    <property type="entry name" value="RWD DOMAIN-CONTAINING PROTEIN"/>
    <property type="match status" value="1"/>
</dbReference>
<keyword evidence="5" id="KW-0810">Translation regulation</keyword>
<keyword evidence="3" id="KW-0963">Cytoplasm</keyword>
<dbReference type="OrthoDB" id="69641at2759"/>
<dbReference type="STRING" id="1151754.M9MB32"/>
<keyword evidence="6" id="KW-0346">Stress response</keyword>
<name>M9MB32_PSEA3</name>
<dbReference type="InterPro" id="IPR001498">
    <property type="entry name" value="Impact_N"/>
</dbReference>
<evidence type="ECO:0000256" key="3">
    <source>
        <dbReference type="ARBA" id="ARBA00022490"/>
    </source>
</evidence>
<protein>
    <submittedName>
        <fullName evidence="8">Uncharacterized conserved protein</fullName>
    </submittedName>
</protein>
<dbReference type="InterPro" id="IPR023582">
    <property type="entry name" value="Impact"/>
</dbReference>
<organism evidence="8 9">
    <name type="scientific">Pseudozyma antarctica (strain T-34)</name>
    <name type="common">Yeast</name>
    <name type="synonym">Candida antarctica</name>
    <dbReference type="NCBI Taxonomy" id="1151754"/>
    <lineage>
        <taxon>Eukaryota</taxon>
        <taxon>Fungi</taxon>
        <taxon>Dikarya</taxon>
        <taxon>Basidiomycota</taxon>
        <taxon>Ustilaginomycotina</taxon>
        <taxon>Ustilaginomycetes</taxon>
        <taxon>Ustilaginales</taxon>
        <taxon>Ustilaginaceae</taxon>
        <taxon>Moesziomyces</taxon>
    </lineage>
</organism>
<dbReference type="GO" id="GO:0006446">
    <property type="term" value="P:regulation of translational initiation"/>
    <property type="evidence" value="ECO:0007669"/>
    <property type="project" value="TreeGrafter"/>
</dbReference>
<comment type="subcellular location">
    <subcellularLocation>
        <location evidence="1">Cytoplasm</location>
    </subcellularLocation>
</comment>
<dbReference type="SUPFAM" id="SSF54495">
    <property type="entry name" value="UBC-like"/>
    <property type="match status" value="1"/>
</dbReference>
<dbReference type="PROSITE" id="PS50908">
    <property type="entry name" value="RWD"/>
    <property type="match status" value="1"/>
</dbReference>
<feature type="domain" description="RWD" evidence="7">
    <location>
        <begin position="56"/>
        <end position="223"/>
    </location>
</feature>
<dbReference type="InterPro" id="IPR020568">
    <property type="entry name" value="Ribosomal_Su5_D2-typ_SF"/>
</dbReference>